<proteinExistence type="predicted"/>
<dbReference type="Pfam" id="PF17396">
    <property type="entry name" value="DUF1611_N"/>
    <property type="match status" value="1"/>
</dbReference>
<dbReference type="Pfam" id="PF07755">
    <property type="entry name" value="DUF1611"/>
    <property type="match status" value="1"/>
</dbReference>
<dbReference type="Gene3D" id="3.40.50.720">
    <property type="entry name" value="NAD(P)-binding Rossmann-like Domain"/>
    <property type="match status" value="1"/>
</dbReference>
<dbReference type="InterPro" id="IPR027417">
    <property type="entry name" value="P-loop_NTPase"/>
</dbReference>
<dbReference type="PANTHER" id="PTHR40690:SF1">
    <property type="entry name" value="DUF1611 DOMAIN-CONTAINING PROTEIN"/>
    <property type="match status" value="1"/>
</dbReference>
<dbReference type="InterPro" id="IPR035402">
    <property type="entry name" value="DgcN-like_N"/>
</dbReference>
<feature type="domain" description="D-glutamate N-acetyltransferase-like N-terminal" evidence="2">
    <location>
        <begin position="54"/>
        <end position="137"/>
    </location>
</feature>
<dbReference type="PIRSF" id="PIRSF026760">
    <property type="entry name" value="UCP026760"/>
    <property type="match status" value="1"/>
</dbReference>
<dbReference type="InterPro" id="IPR011669">
    <property type="entry name" value="DgcN-like"/>
</dbReference>
<keyword evidence="4" id="KW-1185">Reference proteome</keyword>
<evidence type="ECO:0000259" key="1">
    <source>
        <dbReference type="Pfam" id="PF07755"/>
    </source>
</evidence>
<dbReference type="Gene3D" id="3.40.50.300">
    <property type="entry name" value="P-loop containing nucleotide triphosphate hydrolases"/>
    <property type="match status" value="1"/>
</dbReference>
<sequence>MTSSAVQAPVARLVLRAPYLIFLADIRETGFAKTGLGIAQWCPEKCVGQLRLPGCAVDARLPDLDIAAARAAGARSLILGAAPIGGDIKPNWVETLCRAAEAGLDIVSGLHRPLSRIPGLADAAARGGGRLVEVRVPPPDIPIASGRKRSGLRLLAVGTDCAVGKKYSALSIARELQRRGLPATFRATGQTGIMIAGEGMPIDAVVCDFTAGAAEILSPDNAADHWDVIEGQGSLFHPAYAGVSLGLLHGSQADAIVVCHEAEREQMAGYAGYPVPDLQDCIDLHLQMGRRTNPSIRCVGVSINTARLPADRRRAYLEQCARRTGMPCVDPLVEGPAAIVDRMLGVCA</sequence>
<evidence type="ECO:0000313" key="4">
    <source>
        <dbReference type="Proteomes" id="UP000472676"/>
    </source>
</evidence>
<dbReference type="Proteomes" id="UP000472676">
    <property type="component" value="Unassembled WGS sequence"/>
</dbReference>
<dbReference type="PANTHER" id="PTHR40690">
    <property type="entry name" value="GLL3100 PROTEIN"/>
    <property type="match status" value="1"/>
</dbReference>
<name>A0A6M2BNN8_9GAMM</name>
<gene>
    <name evidence="3" type="ORF">G7Y85_04870</name>
</gene>
<dbReference type="SUPFAM" id="SSF52540">
    <property type="entry name" value="P-loop containing nucleoside triphosphate hydrolases"/>
    <property type="match status" value="1"/>
</dbReference>
<feature type="domain" description="D-glutamate N-acetyltransferase-like C-terminal" evidence="1">
    <location>
        <begin position="143"/>
        <end position="340"/>
    </location>
</feature>
<evidence type="ECO:0000313" key="3">
    <source>
        <dbReference type="EMBL" id="NGY04088.1"/>
    </source>
</evidence>
<reference evidence="3 4" key="1">
    <citation type="journal article" date="2014" name="Int. J. Syst. Evol. Microbiol.">
        <title>Solimonas terrae sp. nov., isolated from soil.</title>
        <authorList>
            <person name="Kim S.J."/>
            <person name="Moon J.Y."/>
            <person name="Weon H.Y."/>
            <person name="Ahn J.H."/>
            <person name="Chen W.M."/>
            <person name="Kwon S.W."/>
        </authorList>
    </citation>
    <scope>NUCLEOTIDE SEQUENCE [LARGE SCALE GENOMIC DNA]</scope>
    <source>
        <strain evidence="3 4">KIS83-12</strain>
    </source>
</reference>
<protein>
    <submittedName>
        <fullName evidence="3">DUF1611 domain-containing protein</fullName>
    </submittedName>
</protein>
<dbReference type="AlphaFoldDB" id="A0A6M2BNN8"/>
<evidence type="ECO:0000259" key="2">
    <source>
        <dbReference type="Pfam" id="PF17396"/>
    </source>
</evidence>
<dbReference type="EMBL" id="JAAMOW010000002">
    <property type="protein sequence ID" value="NGY04088.1"/>
    <property type="molecule type" value="Genomic_DNA"/>
</dbReference>
<dbReference type="InterPro" id="IPR035086">
    <property type="entry name" value="DgcN-like_C"/>
</dbReference>
<accession>A0A6M2BNN8</accession>
<comment type="caution">
    <text evidence="3">The sequence shown here is derived from an EMBL/GenBank/DDBJ whole genome shotgun (WGS) entry which is preliminary data.</text>
</comment>
<organism evidence="3 4">
    <name type="scientific">Solimonas terrae</name>
    <dbReference type="NCBI Taxonomy" id="1396819"/>
    <lineage>
        <taxon>Bacteria</taxon>
        <taxon>Pseudomonadati</taxon>
        <taxon>Pseudomonadota</taxon>
        <taxon>Gammaproteobacteria</taxon>
        <taxon>Nevskiales</taxon>
        <taxon>Nevskiaceae</taxon>
        <taxon>Solimonas</taxon>
    </lineage>
</organism>